<dbReference type="STRING" id="1462526.BN990_03707"/>
<proteinExistence type="predicted"/>
<gene>
    <name evidence="1" type="ORF">BN990_03707</name>
</gene>
<dbReference type="eggNOG" id="COG3677">
    <property type="taxonomic scope" value="Bacteria"/>
</dbReference>
<accession>A0A024QHB4</accession>
<sequence length="140" mass="16296">MNKEEIESILRDYNWMIKEINRQHAIVSNGVETRMVAKSGIESTLPRARGGVSDPVAKEVIRRERKYAWITKLEQKVIYIQERLSAIDDPEEIAVLECILDGMTITAISKYMGLPRKRIYNIKRSIIYKLSQFTQTPEHM</sequence>
<dbReference type="InterPro" id="IPR013324">
    <property type="entry name" value="RNA_pol_sigma_r3/r4-like"/>
</dbReference>
<dbReference type="OrthoDB" id="8910390at2"/>
<comment type="caution">
    <text evidence="1">The sequence shown here is derived from an EMBL/GenBank/DDBJ whole genome shotgun (WGS) entry which is preliminary data.</text>
</comment>
<protein>
    <submittedName>
        <fullName evidence="1">Uncharacterized protein</fullName>
    </submittedName>
</protein>
<keyword evidence="2" id="KW-1185">Reference proteome</keyword>
<reference evidence="1 2" key="1">
    <citation type="submission" date="2014-03" db="EMBL/GenBank/DDBJ databases">
        <authorList>
            <person name="Urmite Genomes U."/>
        </authorList>
    </citation>
    <scope>NUCLEOTIDE SEQUENCE [LARGE SCALE GENOMIC DNA]</scope>
    <source>
        <strain evidence="1 2">Vm-5</strain>
    </source>
</reference>
<evidence type="ECO:0000313" key="2">
    <source>
        <dbReference type="Proteomes" id="UP000028875"/>
    </source>
</evidence>
<dbReference type="EMBL" id="CCDP010000002">
    <property type="protein sequence ID" value="CDQ41341.1"/>
    <property type="molecule type" value="Genomic_DNA"/>
</dbReference>
<dbReference type="AlphaFoldDB" id="A0A024QHB4"/>
<name>A0A024QHB4_9BACI</name>
<dbReference type="SUPFAM" id="SSF88659">
    <property type="entry name" value="Sigma3 and sigma4 domains of RNA polymerase sigma factors"/>
    <property type="match status" value="1"/>
</dbReference>
<dbReference type="Proteomes" id="UP000028875">
    <property type="component" value="Unassembled WGS sequence"/>
</dbReference>
<dbReference type="RefSeq" id="WP_031335339.1">
    <property type="nucleotide sequence ID" value="NZ_BNER01000009.1"/>
</dbReference>
<organism evidence="1 2">
    <name type="scientific">Virgibacillus massiliensis</name>
    <dbReference type="NCBI Taxonomy" id="1462526"/>
    <lineage>
        <taxon>Bacteria</taxon>
        <taxon>Bacillati</taxon>
        <taxon>Bacillota</taxon>
        <taxon>Bacilli</taxon>
        <taxon>Bacillales</taxon>
        <taxon>Bacillaceae</taxon>
        <taxon>Virgibacillus</taxon>
    </lineage>
</organism>
<reference evidence="2" key="2">
    <citation type="submission" date="2014-05" db="EMBL/GenBank/DDBJ databases">
        <title>Draft genome sequence of Virgibacillus massiliensis Vm-5.</title>
        <authorList>
            <person name="Khelaifia S."/>
            <person name="Croce O."/>
            <person name="Lagier J.C."/>
            <person name="Raoult D."/>
        </authorList>
    </citation>
    <scope>NUCLEOTIDE SEQUENCE [LARGE SCALE GENOMIC DNA]</scope>
    <source>
        <strain evidence="2">Vm-5</strain>
    </source>
</reference>
<evidence type="ECO:0000313" key="1">
    <source>
        <dbReference type="EMBL" id="CDQ41341.1"/>
    </source>
</evidence>